<feature type="transmembrane region" description="Helical" evidence="2">
    <location>
        <begin position="109"/>
        <end position="131"/>
    </location>
</feature>
<reference evidence="5" key="1">
    <citation type="journal article" date="2019" name="Int. J. Syst. Evol. Microbiol.">
        <title>The Global Catalogue of Microorganisms (GCM) 10K type strain sequencing project: providing services to taxonomists for standard genome sequencing and annotation.</title>
        <authorList>
            <consortium name="The Broad Institute Genomics Platform"/>
            <consortium name="The Broad Institute Genome Sequencing Center for Infectious Disease"/>
            <person name="Wu L."/>
            <person name="Ma J."/>
        </authorList>
    </citation>
    <scope>NUCLEOTIDE SEQUENCE [LARGE SCALE GENOMIC DNA]</scope>
    <source>
        <strain evidence="5">ZS-22-S1</strain>
    </source>
</reference>
<keyword evidence="2" id="KW-1133">Transmembrane helix</keyword>
<protein>
    <submittedName>
        <fullName evidence="4">DUF5667 domain-containing protein</fullName>
    </submittedName>
</protein>
<name>A0ABV9RWT0_9PSEU</name>
<dbReference type="Proteomes" id="UP001595859">
    <property type="component" value="Unassembled WGS sequence"/>
</dbReference>
<dbReference type="RefSeq" id="WP_378055061.1">
    <property type="nucleotide sequence ID" value="NZ_JBHSIS010000003.1"/>
</dbReference>
<feature type="region of interest" description="Disordered" evidence="1">
    <location>
        <begin position="17"/>
        <end position="36"/>
    </location>
</feature>
<dbReference type="EMBL" id="JBHSIS010000003">
    <property type="protein sequence ID" value="MFC4853078.1"/>
    <property type="molecule type" value="Genomic_DNA"/>
</dbReference>
<evidence type="ECO:0000313" key="4">
    <source>
        <dbReference type="EMBL" id="MFC4853078.1"/>
    </source>
</evidence>
<feature type="compositionally biased region" description="Low complexity" evidence="1">
    <location>
        <begin position="346"/>
        <end position="360"/>
    </location>
</feature>
<gene>
    <name evidence="4" type="ORF">ACFPCV_06160</name>
</gene>
<accession>A0ABV9RWT0</accession>
<keyword evidence="2" id="KW-0812">Transmembrane</keyword>
<feature type="compositionally biased region" description="Low complexity" evidence="1">
    <location>
        <begin position="309"/>
        <end position="321"/>
    </location>
</feature>
<evidence type="ECO:0000313" key="5">
    <source>
        <dbReference type="Proteomes" id="UP001595859"/>
    </source>
</evidence>
<evidence type="ECO:0000259" key="3">
    <source>
        <dbReference type="Pfam" id="PF18915"/>
    </source>
</evidence>
<keyword evidence="5" id="KW-1185">Reference proteome</keyword>
<feature type="compositionally biased region" description="Low complexity" evidence="1">
    <location>
        <begin position="77"/>
        <end position="99"/>
    </location>
</feature>
<keyword evidence="2" id="KW-0472">Membrane</keyword>
<feature type="compositionally biased region" description="Pro residues" evidence="1">
    <location>
        <begin position="322"/>
        <end position="345"/>
    </location>
</feature>
<feature type="domain" description="DUF5667" evidence="3">
    <location>
        <begin position="134"/>
        <end position="183"/>
    </location>
</feature>
<proteinExistence type="predicted"/>
<feature type="compositionally biased region" description="Basic and acidic residues" evidence="1">
    <location>
        <begin position="57"/>
        <end position="76"/>
    </location>
</feature>
<feature type="compositionally biased region" description="Pro residues" evidence="1">
    <location>
        <begin position="370"/>
        <end position="382"/>
    </location>
</feature>
<feature type="region of interest" description="Disordered" evidence="1">
    <location>
        <begin position="41"/>
        <end position="99"/>
    </location>
</feature>
<comment type="caution">
    <text evidence="4">The sequence shown here is derived from an EMBL/GenBank/DDBJ whole genome shotgun (WGS) entry which is preliminary data.</text>
</comment>
<sequence length="390" mass="40193">MNGENWDDHDRTVVRAMNSLVPLTAPTGEERRRMRDRVLLALDDEVTAPPAPVVPAERADRPRPGRSARAGDRPGDGRPASRPGPSSPHSRATGRASRRAALSGVRGRFAVAAVAVLALVGSLAGMSLLMARDALPGDALYGVKRSAEAAELGLTFGDEPKALKHLEFAAARISEIETLARRYPDPGDAPVGAYLTALTDFENDATAGSRQLIALATGTDGRLLGSLRDWSAQQAARLTGVAPRLPEAARSRESATHALLDKITARAEALSARMDCFQITSGSHDDIGALPATGTCERPPLTPTSGTRAPSVPAPTGGSAPPTGPQAPSPELPPATPTPGLPLVPVPGATASVPAPKDAPATPPAESTPDQPPLLELPPLLPGLPGLSIG</sequence>
<evidence type="ECO:0000256" key="1">
    <source>
        <dbReference type="SAM" id="MobiDB-lite"/>
    </source>
</evidence>
<feature type="region of interest" description="Disordered" evidence="1">
    <location>
        <begin position="290"/>
        <end position="390"/>
    </location>
</feature>
<evidence type="ECO:0000256" key="2">
    <source>
        <dbReference type="SAM" id="Phobius"/>
    </source>
</evidence>
<organism evidence="4 5">
    <name type="scientific">Actinophytocola glycyrrhizae</name>
    <dbReference type="NCBI Taxonomy" id="2044873"/>
    <lineage>
        <taxon>Bacteria</taxon>
        <taxon>Bacillati</taxon>
        <taxon>Actinomycetota</taxon>
        <taxon>Actinomycetes</taxon>
        <taxon>Pseudonocardiales</taxon>
        <taxon>Pseudonocardiaceae</taxon>
    </lineage>
</organism>
<dbReference type="Pfam" id="PF18915">
    <property type="entry name" value="DUF5667"/>
    <property type="match status" value="1"/>
</dbReference>
<dbReference type="InterPro" id="IPR043725">
    <property type="entry name" value="DUF5667"/>
</dbReference>